<dbReference type="Proteomes" id="UP001629432">
    <property type="component" value="Unassembled WGS sequence"/>
</dbReference>
<evidence type="ECO:0000313" key="3">
    <source>
        <dbReference type="Proteomes" id="UP001629432"/>
    </source>
</evidence>
<reference evidence="2 3" key="1">
    <citation type="journal article" date="2024" name="Chem. Sci.">
        <title>Discovery of megapolipeptins by genome mining of a Burkholderiales bacteria collection.</title>
        <authorList>
            <person name="Paulo B.S."/>
            <person name="Recchia M.J.J."/>
            <person name="Lee S."/>
            <person name="Fergusson C.H."/>
            <person name="Romanowski S.B."/>
            <person name="Hernandez A."/>
            <person name="Krull N."/>
            <person name="Liu D.Y."/>
            <person name="Cavanagh H."/>
            <person name="Bos A."/>
            <person name="Gray C.A."/>
            <person name="Murphy B.T."/>
            <person name="Linington R.G."/>
            <person name="Eustaquio A.S."/>
        </authorList>
    </citation>
    <scope>NUCLEOTIDE SEQUENCE [LARGE SCALE GENOMIC DNA]</scope>
    <source>
        <strain evidence="2 3">RL17-338-BIC-A</strain>
    </source>
</reference>
<proteinExistence type="predicted"/>
<keyword evidence="3" id="KW-1185">Reference proteome</keyword>
<name>A0ABW9DNX3_9BURK</name>
<accession>A0ABW9DNX3</accession>
<dbReference type="RefSeq" id="WP_408334315.1">
    <property type="nucleotide sequence ID" value="NZ_JAQQCF010000004.1"/>
</dbReference>
<dbReference type="EMBL" id="JAQQCF010000004">
    <property type="protein sequence ID" value="MFM0636364.1"/>
    <property type="molecule type" value="Genomic_DNA"/>
</dbReference>
<evidence type="ECO:0000313" key="2">
    <source>
        <dbReference type="EMBL" id="MFM0636364.1"/>
    </source>
</evidence>
<protein>
    <submittedName>
        <fullName evidence="2">Uncharacterized protein</fullName>
    </submittedName>
</protein>
<organism evidence="2 3">
    <name type="scientific">Paraburkholderia metrosideri</name>
    <dbReference type="NCBI Taxonomy" id="580937"/>
    <lineage>
        <taxon>Bacteria</taxon>
        <taxon>Pseudomonadati</taxon>
        <taxon>Pseudomonadota</taxon>
        <taxon>Betaproteobacteria</taxon>
        <taxon>Burkholderiales</taxon>
        <taxon>Burkholderiaceae</taxon>
        <taxon>Paraburkholderia</taxon>
    </lineage>
</organism>
<evidence type="ECO:0000256" key="1">
    <source>
        <dbReference type="SAM" id="MobiDB-lite"/>
    </source>
</evidence>
<sequence>MDIVNTTYEPPPSGGAYTPESTPFSGTQGGSGSFPDESEIQGWVSQMFGGGGGGSSWLGMLQPAGENNSAYQSALSQWQKTDPSAANQFNSNASNSKDKKATINNLQMAINKGEITRQQASILLTKGPAASEYNFNSKGHTGTSAGAYAIANQTGGPLDGGSSDPKKYGREYDASQVLSLGGLLKNPISTLLDPTVSHSFSSVMGSAFSMLNPIGSAMPMMGGMDKMLGGLF</sequence>
<gene>
    <name evidence="2" type="ORF">PQQ63_06630</name>
</gene>
<comment type="caution">
    <text evidence="2">The sequence shown here is derived from an EMBL/GenBank/DDBJ whole genome shotgun (WGS) entry which is preliminary data.</text>
</comment>
<feature type="region of interest" description="Disordered" evidence="1">
    <location>
        <begin position="1"/>
        <end position="38"/>
    </location>
</feature>